<organism evidence="2 3">
    <name type="scientific">Corynebacterium glucuronolyticum</name>
    <dbReference type="NCBI Taxonomy" id="39791"/>
    <lineage>
        <taxon>Bacteria</taxon>
        <taxon>Bacillati</taxon>
        <taxon>Actinomycetota</taxon>
        <taxon>Actinomycetes</taxon>
        <taxon>Mycobacteriales</taxon>
        <taxon>Corynebacteriaceae</taxon>
        <taxon>Corynebacterium</taxon>
    </lineage>
</organism>
<protein>
    <submittedName>
        <fullName evidence="2">HNH endonuclease</fullName>
    </submittedName>
</protein>
<sequence length="384" mass="42821">MTHALDSLASALTGPGILMEALALGSSVAQRVEKLVDDYHLSPSFARRLCNGATNWVDYDLVADPRPNELPTEYLILISKGMNNLEPEERETYRKEMLSYAVDKQPNVLEMKNACAERGRAHLPRNTQPSLTVGPRADATGLKHARLALKAQQMDEFISVCNYLAPDDSSMSTSARWAQGLRKLVALWKEGTYDDVTLTRIWDRTLTPCFIINADDATYQGDGKFATTDGNLIDGDDLANSRLAPFGFVSIYDKNGNIGVHYQLENERFASKELRSALACDQIFCAHPGCYRPAVYSQMHHSKAHYLGGLTDAITLLPLCKYHNGRNDDDPGKPKNGRHERDPVTGEAGFKPPGSDELHFNRSELRDRCGRGINIRQRGIFREH</sequence>
<accession>A0A7T4EFA7</accession>
<feature type="region of interest" description="Disordered" evidence="1">
    <location>
        <begin position="325"/>
        <end position="357"/>
    </location>
</feature>
<keyword evidence="2" id="KW-0540">Nuclease</keyword>
<evidence type="ECO:0000313" key="2">
    <source>
        <dbReference type="EMBL" id="QQB46325.1"/>
    </source>
</evidence>
<feature type="compositionally biased region" description="Basic and acidic residues" evidence="1">
    <location>
        <begin position="325"/>
        <end position="344"/>
    </location>
</feature>
<reference evidence="2 3" key="1">
    <citation type="submission" date="2020-12" db="EMBL/GenBank/DDBJ databases">
        <title>FDA dAtabase for Regulatory Grade micrObial Sequences (FDA-ARGOS): Supporting development and validation of Infectious Disease Dx tests.</title>
        <authorList>
            <person name="Sproer C."/>
            <person name="Gronow S."/>
            <person name="Severitt S."/>
            <person name="Schroder I."/>
            <person name="Tallon L."/>
            <person name="Sadzewicz L."/>
            <person name="Zhao X."/>
            <person name="Boylan J."/>
            <person name="Ott S."/>
            <person name="Bowen H."/>
            <person name="Vavikolanu K."/>
            <person name="Mehta A."/>
            <person name="Aluvathingal J."/>
            <person name="Nadendla S."/>
            <person name="Lowell S."/>
            <person name="Myers T."/>
            <person name="Yan Y."/>
            <person name="Sichtig H."/>
        </authorList>
    </citation>
    <scope>NUCLEOTIDE SEQUENCE [LARGE SCALE GENOMIC DNA]</scope>
    <source>
        <strain evidence="2 3">FDAARGOS_1053</strain>
    </source>
</reference>
<dbReference type="RefSeq" id="WP_005390345.1">
    <property type="nucleotide sequence ID" value="NZ_CP066007.1"/>
</dbReference>
<evidence type="ECO:0000313" key="3">
    <source>
        <dbReference type="Proteomes" id="UP000596145"/>
    </source>
</evidence>
<keyword evidence="2" id="KW-0255">Endonuclease</keyword>
<keyword evidence="2" id="KW-0378">Hydrolase</keyword>
<name>A0A7T4EFA7_9CORY</name>
<evidence type="ECO:0000256" key="1">
    <source>
        <dbReference type="SAM" id="MobiDB-lite"/>
    </source>
</evidence>
<dbReference type="GeneID" id="92759384"/>
<dbReference type="Proteomes" id="UP000596145">
    <property type="component" value="Chromosome"/>
</dbReference>
<proteinExistence type="predicted"/>
<dbReference type="EMBL" id="CP066007">
    <property type="protein sequence ID" value="QQB46325.1"/>
    <property type="molecule type" value="Genomic_DNA"/>
</dbReference>
<dbReference type="OrthoDB" id="4419908at2"/>
<dbReference type="GO" id="GO:0004519">
    <property type="term" value="F:endonuclease activity"/>
    <property type="evidence" value="ECO:0007669"/>
    <property type="project" value="UniProtKB-KW"/>
</dbReference>
<dbReference type="AlphaFoldDB" id="A0A7T4EFA7"/>
<dbReference type="CDD" id="cd00085">
    <property type="entry name" value="HNHc"/>
    <property type="match status" value="1"/>
</dbReference>
<gene>
    <name evidence="2" type="ORF">I6I10_12970</name>
</gene>
<dbReference type="InterPro" id="IPR003615">
    <property type="entry name" value="HNH_nuc"/>
</dbReference>